<proteinExistence type="predicted"/>
<dbReference type="Proteomes" id="UP000636800">
    <property type="component" value="Chromosome 3"/>
</dbReference>
<accession>A0A835RC01</accession>
<comment type="caution">
    <text evidence="2">The sequence shown here is derived from an EMBL/GenBank/DDBJ whole genome shotgun (WGS) entry which is preliminary data.</text>
</comment>
<protein>
    <submittedName>
        <fullName evidence="2">Uncharacterized protein</fullName>
    </submittedName>
</protein>
<evidence type="ECO:0000313" key="3">
    <source>
        <dbReference type="Proteomes" id="UP000636800"/>
    </source>
</evidence>
<dbReference type="EMBL" id="JADCNL010000003">
    <property type="protein sequence ID" value="KAG0488269.1"/>
    <property type="molecule type" value="Genomic_DNA"/>
</dbReference>
<reference evidence="2 3" key="1">
    <citation type="journal article" date="2020" name="Nat. Food">
        <title>A phased Vanilla planifolia genome enables genetic improvement of flavour and production.</title>
        <authorList>
            <person name="Hasing T."/>
            <person name="Tang H."/>
            <person name="Brym M."/>
            <person name="Khazi F."/>
            <person name="Huang T."/>
            <person name="Chambers A.H."/>
        </authorList>
    </citation>
    <scope>NUCLEOTIDE SEQUENCE [LARGE SCALE GENOMIC DNA]</scope>
    <source>
        <tissue evidence="2">Leaf</tissue>
    </source>
</reference>
<name>A0A835RC01_VANPL</name>
<feature type="region of interest" description="Disordered" evidence="1">
    <location>
        <begin position="1"/>
        <end position="31"/>
    </location>
</feature>
<dbReference type="OrthoDB" id="1903179at2759"/>
<dbReference type="AlphaFoldDB" id="A0A835RC01"/>
<keyword evidence="3" id="KW-1185">Reference proteome</keyword>
<organism evidence="2 3">
    <name type="scientific">Vanilla planifolia</name>
    <name type="common">Vanilla</name>
    <dbReference type="NCBI Taxonomy" id="51239"/>
    <lineage>
        <taxon>Eukaryota</taxon>
        <taxon>Viridiplantae</taxon>
        <taxon>Streptophyta</taxon>
        <taxon>Embryophyta</taxon>
        <taxon>Tracheophyta</taxon>
        <taxon>Spermatophyta</taxon>
        <taxon>Magnoliopsida</taxon>
        <taxon>Liliopsida</taxon>
        <taxon>Asparagales</taxon>
        <taxon>Orchidaceae</taxon>
        <taxon>Vanilloideae</taxon>
        <taxon>Vanilleae</taxon>
        <taxon>Vanilla</taxon>
    </lineage>
</organism>
<gene>
    <name evidence="2" type="ORF">HPP92_007080</name>
</gene>
<evidence type="ECO:0000313" key="2">
    <source>
        <dbReference type="EMBL" id="KAG0488269.1"/>
    </source>
</evidence>
<sequence length="83" mass="9040">MALKRDTHTRPSVQCKAPTSREGATAFAQTGVRRGARAGADLGGAKRKSTCMLSLSERVKHFLKNPDGRVLSITAAFHNRDQF</sequence>
<evidence type="ECO:0000256" key="1">
    <source>
        <dbReference type="SAM" id="MobiDB-lite"/>
    </source>
</evidence>